<evidence type="ECO:0000313" key="1">
    <source>
        <dbReference type="EMBL" id="DAE26707.1"/>
    </source>
</evidence>
<name>A0A8S5R6E8_9CAUD</name>
<reference evidence="1" key="1">
    <citation type="journal article" date="2021" name="Proc. Natl. Acad. Sci. U.S.A.">
        <title>A Catalog of Tens of Thousands of Viruses from Human Metagenomes Reveals Hidden Associations with Chronic Diseases.</title>
        <authorList>
            <person name="Tisza M.J."/>
            <person name="Buck C.B."/>
        </authorList>
    </citation>
    <scope>NUCLEOTIDE SEQUENCE</scope>
    <source>
        <strain evidence="1">CtBoB21</strain>
    </source>
</reference>
<sequence>MRKRNYKTIRGLMRQKYHGFLSVADVVSGDYYHKNGWYQPFALTDEALREFTDGICGALNMKDKDSIFDNIRFDRVKNCGILERIGVEYLRSGKLNYTYMAGQDYPSEARFVRKLLRCK</sequence>
<organism evidence="1">
    <name type="scientific">Myoviridae sp. ctBoB21</name>
    <dbReference type="NCBI Taxonomy" id="2827287"/>
    <lineage>
        <taxon>Viruses</taxon>
        <taxon>Duplodnaviria</taxon>
        <taxon>Heunggongvirae</taxon>
        <taxon>Uroviricota</taxon>
        <taxon>Caudoviricetes</taxon>
    </lineage>
</organism>
<protein>
    <submittedName>
        <fullName evidence="1">Uncharacterized protein</fullName>
    </submittedName>
</protein>
<proteinExistence type="predicted"/>
<dbReference type="EMBL" id="BK015822">
    <property type="protein sequence ID" value="DAE26707.1"/>
    <property type="molecule type" value="Genomic_DNA"/>
</dbReference>
<accession>A0A8S5R6E8</accession>